<dbReference type="Proteomes" id="UP000736672">
    <property type="component" value="Unassembled WGS sequence"/>
</dbReference>
<name>A0A9P9RFH1_FUSSL</name>
<keyword evidence="1" id="KW-0175">Coiled coil</keyword>
<sequence length="693" mass="79546">MAEALGVVSSIIAIVGVAGKLGTSTFKLKRLWDEVQDVPTSIQRCIEQLEILAPAIQEMESEFERTREMVRNDTAAKRSLEYSQKAMGTLEALVKDMEQQIASVRKSKKFLTQLKVRLKKDVLEEHQQQLQFALQLVSLSQQTYLIAVTRAQPSIIMTEWRNLQEQERVAQSALGKCPEENEGSAPGATAVAEIPSNNGVPGYRNWWPTIKSMPWREPGLLGSFAYRVEEEESEGCTHLVRRNVQVHQARLQLPRWILQKTWDFQFYRSYDGWKFQLKSWNVRPNDSPIFRYVEEGHTDLMLEAFNRNEASLYDVNEKGLTLIEVSMLRRRHKLIKELHMMGLKTSNITVGVALAYMILLTYFPYDDEAKMELFELCKEGEEFSDLVDFTNSVPETVTGSTTAFLLNLRFSYLKFSMFPPEKSTRMITDGLRWDLIDPETALNMLARGFVRPDLLRKTDLESFAWAYFHAILNNVQTKQWRLLTRKIFAGADPAEIALSPCWSQGCWPLLCGTLGKIKWRNFHTRAFNEWLSKAMLMWMEDLEEAGVDLQEYFRIELSACRGTDMLLRPGIRLLKLGPSLVVLNYGENPQDWIFEWDPCVEGAVGEFWNMIEFPPLPGAWVDEDSDGEDDGEDNGEPRDALGYKYCHMRGPGGCVFASFRYWSEIQRSGVKSDSLGVRGIPRCGFCQNIWSRS</sequence>
<gene>
    <name evidence="2" type="ORF">B0J15DRAFT_531541</name>
</gene>
<keyword evidence="3" id="KW-1185">Reference proteome</keyword>
<evidence type="ECO:0000256" key="1">
    <source>
        <dbReference type="SAM" id="Coils"/>
    </source>
</evidence>
<dbReference type="AlphaFoldDB" id="A0A9P9RFH1"/>
<dbReference type="OrthoDB" id="3200163at2759"/>
<feature type="coiled-coil region" evidence="1">
    <location>
        <begin position="87"/>
        <end position="114"/>
    </location>
</feature>
<reference evidence="2" key="1">
    <citation type="journal article" date="2021" name="Nat. Commun.">
        <title>Genetic determinants of endophytism in the Arabidopsis root mycobiome.</title>
        <authorList>
            <person name="Mesny F."/>
            <person name="Miyauchi S."/>
            <person name="Thiergart T."/>
            <person name="Pickel B."/>
            <person name="Atanasova L."/>
            <person name="Karlsson M."/>
            <person name="Huettel B."/>
            <person name="Barry K.W."/>
            <person name="Haridas S."/>
            <person name="Chen C."/>
            <person name="Bauer D."/>
            <person name="Andreopoulos W."/>
            <person name="Pangilinan J."/>
            <person name="LaButti K."/>
            <person name="Riley R."/>
            <person name="Lipzen A."/>
            <person name="Clum A."/>
            <person name="Drula E."/>
            <person name="Henrissat B."/>
            <person name="Kohler A."/>
            <person name="Grigoriev I.V."/>
            <person name="Martin F.M."/>
            <person name="Hacquard S."/>
        </authorList>
    </citation>
    <scope>NUCLEOTIDE SEQUENCE</scope>
    <source>
        <strain evidence="2">FSSC 5 MPI-SDFR-AT-0091</strain>
    </source>
</reference>
<accession>A0A9P9RFH1</accession>
<protein>
    <recommendedName>
        <fullName evidence="4">Fungal N-terminal domain-containing protein</fullName>
    </recommendedName>
</protein>
<evidence type="ECO:0008006" key="4">
    <source>
        <dbReference type="Google" id="ProtNLM"/>
    </source>
</evidence>
<organism evidence="2 3">
    <name type="scientific">Fusarium solani</name>
    <name type="common">Filamentous fungus</name>
    <dbReference type="NCBI Taxonomy" id="169388"/>
    <lineage>
        <taxon>Eukaryota</taxon>
        <taxon>Fungi</taxon>
        <taxon>Dikarya</taxon>
        <taxon>Ascomycota</taxon>
        <taxon>Pezizomycotina</taxon>
        <taxon>Sordariomycetes</taxon>
        <taxon>Hypocreomycetidae</taxon>
        <taxon>Hypocreales</taxon>
        <taxon>Nectriaceae</taxon>
        <taxon>Fusarium</taxon>
        <taxon>Fusarium solani species complex</taxon>
    </lineage>
</organism>
<dbReference type="EMBL" id="JAGTJS010000001">
    <property type="protein sequence ID" value="KAH7276085.1"/>
    <property type="molecule type" value="Genomic_DNA"/>
</dbReference>
<evidence type="ECO:0000313" key="3">
    <source>
        <dbReference type="Proteomes" id="UP000736672"/>
    </source>
</evidence>
<proteinExistence type="predicted"/>
<comment type="caution">
    <text evidence="2">The sequence shown here is derived from an EMBL/GenBank/DDBJ whole genome shotgun (WGS) entry which is preliminary data.</text>
</comment>
<evidence type="ECO:0000313" key="2">
    <source>
        <dbReference type="EMBL" id="KAH7276085.1"/>
    </source>
</evidence>